<reference evidence="2" key="1">
    <citation type="journal article" date="2020" name="Nat. Genet.">
        <title>Genomic diversifications of five Gossypium allopolyploid species and their impact on cotton improvement.</title>
        <authorList>
            <person name="Chen Z.J."/>
            <person name="Sreedasyam A."/>
            <person name="Ando A."/>
            <person name="Song Q."/>
            <person name="De Santiago L.M."/>
            <person name="Hulse-Kemp A.M."/>
            <person name="Ding M."/>
            <person name="Ye W."/>
            <person name="Kirkbride R.C."/>
            <person name="Jenkins J."/>
            <person name="Plott C."/>
            <person name="Lovell J."/>
            <person name="Lin Y.M."/>
            <person name="Vaughn R."/>
            <person name="Liu B."/>
            <person name="Simpson S."/>
            <person name="Scheffler B.E."/>
            <person name="Wen L."/>
            <person name="Saski C.A."/>
            <person name="Grover C.E."/>
            <person name="Hu G."/>
            <person name="Conover J.L."/>
            <person name="Carlson J.W."/>
            <person name="Shu S."/>
            <person name="Boston L.B."/>
            <person name="Williams M."/>
            <person name="Peterson D.G."/>
            <person name="McGee K."/>
            <person name="Jones D.C."/>
            <person name="Wendel J.F."/>
            <person name="Stelly D.M."/>
            <person name="Grimwood J."/>
            <person name="Schmutz J."/>
        </authorList>
    </citation>
    <scope>NUCLEOTIDE SEQUENCE [LARGE SCALE GENOMIC DNA]</scope>
    <source>
        <strain evidence="2">cv. TM-1</strain>
    </source>
</reference>
<keyword evidence="1" id="KW-0812">Transmembrane</keyword>
<name>A0ABM3AYB9_GOSHI</name>
<keyword evidence="1" id="KW-1133">Transmembrane helix</keyword>
<keyword evidence="2" id="KW-1185">Reference proteome</keyword>
<accession>A0ABM3AYB9</accession>
<evidence type="ECO:0000256" key="1">
    <source>
        <dbReference type="SAM" id="Phobius"/>
    </source>
</evidence>
<gene>
    <name evidence="3" type="primary">LOC121222981</name>
</gene>
<dbReference type="GeneID" id="121222981"/>
<reference evidence="3" key="2">
    <citation type="submission" date="2025-08" db="UniProtKB">
        <authorList>
            <consortium name="RefSeq"/>
        </authorList>
    </citation>
    <scope>IDENTIFICATION</scope>
</reference>
<proteinExistence type="predicted"/>
<dbReference type="RefSeq" id="XP_040959784.1">
    <property type="nucleotide sequence ID" value="XM_041103850.1"/>
</dbReference>
<evidence type="ECO:0000313" key="3">
    <source>
        <dbReference type="RefSeq" id="XP_040959784.1"/>
    </source>
</evidence>
<feature type="transmembrane region" description="Helical" evidence="1">
    <location>
        <begin position="118"/>
        <end position="142"/>
    </location>
</feature>
<dbReference type="Proteomes" id="UP000818029">
    <property type="component" value="Chromosome A03"/>
</dbReference>
<keyword evidence="1" id="KW-0472">Membrane</keyword>
<sequence>MALKSQRKMVTLIKIICSVIIVGSHNILGTSAGNYMVDPPEAMEENKISQIRVKLTCLRLQSHLQKLHPLEYFLWMKFDISDVFCPNLTLPRIQHPIFSSQDLQRGRKIGNGNLHDGLLAMVTCMMAYICWRVVVVLFKLFFLEESSWLMFLSTPARSLCLAVHYL</sequence>
<organism evidence="2 3">
    <name type="scientific">Gossypium hirsutum</name>
    <name type="common">Upland cotton</name>
    <name type="synonym">Gossypium mexicanum</name>
    <dbReference type="NCBI Taxonomy" id="3635"/>
    <lineage>
        <taxon>Eukaryota</taxon>
        <taxon>Viridiplantae</taxon>
        <taxon>Streptophyta</taxon>
        <taxon>Embryophyta</taxon>
        <taxon>Tracheophyta</taxon>
        <taxon>Spermatophyta</taxon>
        <taxon>Magnoliopsida</taxon>
        <taxon>eudicotyledons</taxon>
        <taxon>Gunneridae</taxon>
        <taxon>Pentapetalae</taxon>
        <taxon>rosids</taxon>
        <taxon>malvids</taxon>
        <taxon>Malvales</taxon>
        <taxon>Malvaceae</taxon>
        <taxon>Malvoideae</taxon>
        <taxon>Gossypium</taxon>
    </lineage>
</organism>
<protein>
    <submittedName>
        <fullName evidence="3">Uncharacterized protein</fullName>
    </submittedName>
</protein>
<evidence type="ECO:0000313" key="2">
    <source>
        <dbReference type="Proteomes" id="UP000818029"/>
    </source>
</evidence>